<dbReference type="EMBL" id="MCZJ01000046">
    <property type="protein sequence ID" value="PMM54447.1"/>
    <property type="molecule type" value="Genomic_DNA"/>
</dbReference>
<proteinExistence type="predicted"/>
<dbReference type="AlphaFoldDB" id="A0A855IKB6"/>
<dbReference type="Pfam" id="PF21980">
    <property type="entry name" value="MksE"/>
    <property type="match status" value="1"/>
</dbReference>
<evidence type="ECO:0000313" key="1">
    <source>
        <dbReference type="EMBL" id="PMM54447.1"/>
    </source>
</evidence>
<name>A0A855IKB6_9VIBR</name>
<organism evidence="1 2">
    <name type="scientific">Vibrio lentus</name>
    <dbReference type="NCBI Taxonomy" id="136468"/>
    <lineage>
        <taxon>Bacteria</taxon>
        <taxon>Pseudomonadati</taxon>
        <taxon>Pseudomonadota</taxon>
        <taxon>Gammaproteobacteria</taxon>
        <taxon>Vibrionales</taxon>
        <taxon>Vibrionaceae</taxon>
        <taxon>Vibrio</taxon>
    </lineage>
</organism>
<accession>A0A855IKB6</accession>
<reference evidence="2" key="1">
    <citation type="submission" date="2016-07" db="EMBL/GenBank/DDBJ databases">
        <title>Nontailed viruses are major unrecognized killers of bacteria in the ocean.</title>
        <authorList>
            <person name="Kauffman K."/>
            <person name="Hussain F."/>
            <person name="Yang J."/>
            <person name="Arevalo P."/>
            <person name="Brown J."/>
            <person name="Cutler M."/>
            <person name="Kelly L."/>
            <person name="Polz M.F."/>
        </authorList>
    </citation>
    <scope>NUCLEOTIDE SEQUENCE [LARGE SCALE GENOMIC DNA]</scope>
    <source>
        <strain evidence="2">10N.261.48.A1</strain>
    </source>
</reference>
<dbReference type="InterPro" id="IPR053841">
    <property type="entry name" value="MksE"/>
</dbReference>
<sequence length="203" mass="23803">MHTTNNLISNTFDYADLELSQQVYSQFSSGKVITKRIYETYTQQFIENPLYTELYKHLDSHYSLLYKHIGFELVFNSGGEFFHIRKDDSSEDADENATKVQALLLVIARFWTDKSFDLDDLANEHFGLKAKHIDEIKRNEQYDRIRGALMPKDDWDACVRFLLNRNFMYRCGDGHYVVSSAGMFFIQHHVKKYESSISSPEKP</sequence>
<dbReference type="RefSeq" id="WP_069501894.1">
    <property type="nucleotide sequence ID" value="NZ_MCZJ01000046.1"/>
</dbReference>
<evidence type="ECO:0000313" key="2">
    <source>
        <dbReference type="Proteomes" id="UP000235554"/>
    </source>
</evidence>
<protein>
    <submittedName>
        <fullName evidence="1">Uncharacterized protein</fullName>
    </submittedName>
</protein>
<gene>
    <name evidence="1" type="ORF">BCT50_12260</name>
</gene>
<comment type="caution">
    <text evidence="1">The sequence shown here is derived from an EMBL/GenBank/DDBJ whole genome shotgun (WGS) entry which is preliminary data.</text>
</comment>
<dbReference type="Proteomes" id="UP000235554">
    <property type="component" value="Unassembled WGS sequence"/>
</dbReference>